<name>A0A084VY91_ANOSI</name>
<dbReference type="AlphaFoldDB" id="A0A084VY91"/>
<dbReference type="EMBL" id="KE525231">
    <property type="protein sequence ID" value="KFB42935.1"/>
    <property type="molecule type" value="Genomic_DNA"/>
</dbReference>
<protein>
    <submittedName>
        <fullName evidence="1 2">Aldo/keto reductase family protein</fullName>
    </submittedName>
</protein>
<reference evidence="2" key="2">
    <citation type="submission" date="2020-05" db="UniProtKB">
        <authorList>
            <consortium name="EnsemblMetazoa"/>
        </authorList>
    </citation>
    <scope>IDENTIFICATION</scope>
</reference>
<dbReference type="Proteomes" id="UP000030765">
    <property type="component" value="Unassembled WGS sequence"/>
</dbReference>
<evidence type="ECO:0000313" key="3">
    <source>
        <dbReference type="Proteomes" id="UP000030765"/>
    </source>
</evidence>
<gene>
    <name evidence="1" type="ORF">ZHAS_00010804</name>
</gene>
<sequence>MQLLHFTQARLNLAGAGSDILQRGTEEDAGELVDEGVNSNLRTLDSHKGRVENKPSTVETFQLQF</sequence>
<accession>A0A084VY91</accession>
<proteinExistence type="predicted"/>
<evidence type="ECO:0000313" key="2">
    <source>
        <dbReference type="EnsemblMetazoa" id="ASIC010804-PA"/>
    </source>
</evidence>
<keyword evidence="3" id="KW-1185">Reference proteome</keyword>
<reference evidence="1 3" key="1">
    <citation type="journal article" date="2014" name="BMC Genomics">
        <title>Genome sequence of Anopheles sinensis provides insight into genetics basis of mosquito competence for malaria parasites.</title>
        <authorList>
            <person name="Zhou D."/>
            <person name="Zhang D."/>
            <person name="Ding G."/>
            <person name="Shi L."/>
            <person name="Hou Q."/>
            <person name="Ye Y."/>
            <person name="Xu Y."/>
            <person name="Zhou H."/>
            <person name="Xiong C."/>
            <person name="Li S."/>
            <person name="Yu J."/>
            <person name="Hong S."/>
            <person name="Yu X."/>
            <person name="Zou P."/>
            <person name="Chen C."/>
            <person name="Chang X."/>
            <person name="Wang W."/>
            <person name="Lv Y."/>
            <person name="Sun Y."/>
            <person name="Ma L."/>
            <person name="Shen B."/>
            <person name="Zhu C."/>
        </authorList>
    </citation>
    <scope>NUCLEOTIDE SEQUENCE [LARGE SCALE GENOMIC DNA]</scope>
</reference>
<evidence type="ECO:0000313" key="1">
    <source>
        <dbReference type="EMBL" id="KFB42935.1"/>
    </source>
</evidence>
<dbReference type="EMBL" id="ATLV01018330">
    <property type="status" value="NOT_ANNOTATED_CDS"/>
    <property type="molecule type" value="Genomic_DNA"/>
</dbReference>
<organism evidence="1">
    <name type="scientific">Anopheles sinensis</name>
    <name type="common">Mosquito</name>
    <dbReference type="NCBI Taxonomy" id="74873"/>
    <lineage>
        <taxon>Eukaryota</taxon>
        <taxon>Metazoa</taxon>
        <taxon>Ecdysozoa</taxon>
        <taxon>Arthropoda</taxon>
        <taxon>Hexapoda</taxon>
        <taxon>Insecta</taxon>
        <taxon>Pterygota</taxon>
        <taxon>Neoptera</taxon>
        <taxon>Endopterygota</taxon>
        <taxon>Diptera</taxon>
        <taxon>Nematocera</taxon>
        <taxon>Culicoidea</taxon>
        <taxon>Culicidae</taxon>
        <taxon>Anophelinae</taxon>
        <taxon>Anopheles</taxon>
    </lineage>
</organism>
<dbReference type="VEuPathDB" id="VectorBase:ASIC010804"/>
<dbReference type="EnsemblMetazoa" id="ASIC010804-RA">
    <property type="protein sequence ID" value="ASIC010804-PA"/>
    <property type="gene ID" value="ASIC010804"/>
</dbReference>